<dbReference type="EMBL" id="MLAK01000577">
    <property type="protein sequence ID" value="OHT11860.1"/>
    <property type="molecule type" value="Genomic_DNA"/>
</dbReference>
<organism evidence="3 4">
    <name type="scientific">Tritrichomonas foetus</name>
    <dbReference type="NCBI Taxonomy" id="1144522"/>
    <lineage>
        <taxon>Eukaryota</taxon>
        <taxon>Metamonada</taxon>
        <taxon>Parabasalia</taxon>
        <taxon>Tritrichomonadida</taxon>
        <taxon>Tritrichomonadidae</taxon>
        <taxon>Tritrichomonas</taxon>
    </lineage>
</organism>
<keyword evidence="2" id="KW-1133">Transmembrane helix</keyword>
<dbReference type="Proteomes" id="UP000179807">
    <property type="component" value="Unassembled WGS sequence"/>
</dbReference>
<proteinExistence type="predicted"/>
<feature type="compositionally biased region" description="Basic and acidic residues" evidence="1">
    <location>
        <begin position="805"/>
        <end position="817"/>
    </location>
</feature>
<name>A0A1J4KPZ4_9EUKA</name>
<feature type="region of interest" description="Disordered" evidence="1">
    <location>
        <begin position="793"/>
        <end position="851"/>
    </location>
</feature>
<dbReference type="VEuPathDB" id="TrichDB:TRFO_18543"/>
<evidence type="ECO:0000256" key="1">
    <source>
        <dbReference type="SAM" id="MobiDB-lite"/>
    </source>
</evidence>
<feature type="transmembrane region" description="Helical" evidence="2">
    <location>
        <begin position="474"/>
        <end position="498"/>
    </location>
</feature>
<keyword evidence="2" id="KW-0472">Membrane</keyword>
<feature type="transmembrane region" description="Helical" evidence="2">
    <location>
        <begin position="755"/>
        <end position="777"/>
    </location>
</feature>
<protein>
    <submittedName>
        <fullName evidence="3">Uncharacterized protein</fullName>
    </submittedName>
</protein>
<feature type="compositionally biased region" description="Low complexity" evidence="1">
    <location>
        <begin position="832"/>
        <end position="851"/>
    </location>
</feature>
<evidence type="ECO:0000256" key="2">
    <source>
        <dbReference type="SAM" id="Phobius"/>
    </source>
</evidence>
<dbReference type="RefSeq" id="XP_068364996.1">
    <property type="nucleotide sequence ID" value="XM_068500250.1"/>
</dbReference>
<sequence>MLIFLILMHHVSADNGFPSVKLPHGGIFNWLNALSIWRKPFNNKNIFGFTTNSSEPDLRMMIDDIIDFLNLTDKNFSGEIDDIINMRNDTNSTYIYDDSEVYSESNSGIDDKDETQTDKCFGLYGNSLQLCRTLGLAIHSEDIGIKQEHMNIFIANIVGYIPTVFFLLILTIGSIIYYIVQMSLSYKFFKPVETTKPAIYSIIIFYSGDFLVFLSAIFYLVAFTGINHMFQSFNEFDTIIPRITHSLATSLISLVDYGIPDSLGPTIELFLGICNSTSEYLSNLTDSFITPTYTIQTTITSNNESDMGVFGIFSLKIQPVSNQLYTSMKKYHELDDIPRYFNDQDFAPYQNIIHYLLTAEIHFAKVVIDINTLLNYFRDILIPLKKYVVDIRNQNISDHNITVNEFLSNVQNTSIEDFYALQHLDKKAAAANPEWTAICIFYYIVGVFFLLTPIGLGFVFLLHNKLSICIANTIAICPLISTILMFVCSFLFTGIGFADSIISEKLEPSLDYFLDRVIEKTIPERVIYIAPIEISSHSNGNFNGTIHLSDIVFPHPLDMIQQFIESDDDTGIADAFNLPDIIKMDNYGEELGRFLVLLGQNFTLGQSINKGLDTVQQLFKYVENFPQEVDGYFNWGVPISLTTKKLRDDIQLKCPEAMNELDVYLNEIDSYVSLMNSQYQIALHEIYYSLPNALGKIESELSSYISSVMNYLGMSIEHALKSVYPVLNTIEIAPILGPYAIIRNVFLYDLAFTSAYISCSGHLMMVGFIVVVTMMWIRRKGMLPIKVTAQSSEDMQDYNDEDQSEKDKSHSHSDSKSKSKMKTKSKTRTKSKTTSEPISKIISSDSSSSIP</sequence>
<feature type="compositionally biased region" description="Basic residues" evidence="1">
    <location>
        <begin position="818"/>
        <end position="831"/>
    </location>
</feature>
<feature type="transmembrane region" description="Helical" evidence="2">
    <location>
        <begin position="440"/>
        <end position="462"/>
    </location>
</feature>
<evidence type="ECO:0000313" key="3">
    <source>
        <dbReference type="EMBL" id="OHT11860.1"/>
    </source>
</evidence>
<dbReference type="GeneID" id="94834954"/>
<dbReference type="AlphaFoldDB" id="A0A1J4KPZ4"/>
<accession>A0A1J4KPZ4</accession>
<feature type="compositionally biased region" description="Acidic residues" evidence="1">
    <location>
        <begin position="794"/>
        <end position="804"/>
    </location>
</feature>
<reference evidence="3" key="1">
    <citation type="submission" date="2016-10" db="EMBL/GenBank/DDBJ databases">
        <authorList>
            <person name="Benchimol M."/>
            <person name="Almeida L.G."/>
            <person name="Vasconcelos A.T."/>
            <person name="Perreira-Neves A."/>
            <person name="Rosa I.A."/>
            <person name="Tasca T."/>
            <person name="Bogo M.R."/>
            <person name="de Souza W."/>
        </authorList>
    </citation>
    <scope>NUCLEOTIDE SEQUENCE [LARGE SCALE GENOMIC DNA]</scope>
    <source>
        <strain evidence="3">K</strain>
    </source>
</reference>
<keyword evidence="2" id="KW-0812">Transmembrane</keyword>
<keyword evidence="4" id="KW-1185">Reference proteome</keyword>
<feature type="transmembrane region" description="Helical" evidence="2">
    <location>
        <begin position="157"/>
        <end position="179"/>
    </location>
</feature>
<evidence type="ECO:0000313" key="4">
    <source>
        <dbReference type="Proteomes" id="UP000179807"/>
    </source>
</evidence>
<comment type="caution">
    <text evidence="3">The sequence shown here is derived from an EMBL/GenBank/DDBJ whole genome shotgun (WGS) entry which is preliminary data.</text>
</comment>
<gene>
    <name evidence="3" type="ORF">TRFO_18543</name>
</gene>
<feature type="transmembrane region" description="Helical" evidence="2">
    <location>
        <begin position="199"/>
        <end position="222"/>
    </location>
</feature>